<dbReference type="CDD" id="cd00540">
    <property type="entry name" value="AAG"/>
    <property type="match status" value="1"/>
</dbReference>
<accession>A0A5S4ZPR9</accession>
<dbReference type="InterPro" id="IPR003180">
    <property type="entry name" value="MPG"/>
</dbReference>
<evidence type="ECO:0000313" key="7">
    <source>
        <dbReference type="Proteomes" id="UP000323166"/>
    </source>
</evidence>
<dbReference type="HAMAP" id="MF_00527">
    <property type="entry name" value="3MGH"/>
    <property type="match status" value="1"/>
</dbReference>
<evidence type="ECO:0000256" key="5">
    <source>
        <dbReference type="HAMAP-Rule" id="MF_00527"/>
    </source>
</evidence>
<dbReference type="EMBL" id="VNHM01000014">
    <property type="protein sequence ID" value="TYO94560.1"/>
    <property type="molecule type" value="Genomic_DNA"/>
</dbReference>
<dbReference type="PANTHER" id="PTHR10429:SF0">
    <property type="entry name" value="DNA-3-METHYLADENINE GLYCOSYLASE"/>
    <property type="match status" value="1"/>
</dbReference>
<name>A0A5S4ZPR9_9FIRM</name>
<keyword evidence="3 5" id="KW-0378">Hydrolase</keyword>
<dbReference type="EC" id="3.2.2.-" evidence="5"/>
<dbReference type="InterPro" id="IPR011034">
    <property type="entry name" value="Formyl_transferase-like_C_sf"/>
</dbReference>
<evidence type="ECO:0000256" key="3">
    <source>
        <dbReference type="ARBA" id="ARBA00022801"/>
    </source>
</evidence>
<dbReference type="Proteomes" id="UP000323166">
    <property type="component" value="Unassembled WGS sequence"/>
</dbReference>
<evidence type="ECO:0000313" key="6">
    <source>
        <dbReference type="EMBL" id="TYO94560.1"/>
    </source>
</evidence>
<dbReference type="Pfam" id="PF02245">
    <property type="entry name" value="Pur_DNA_glyco"/>
    <property type="match status" value="1"/>
</dbReference>
<dbReference type="GO" id="GO:0003905">
    <property type="term" value="F:alkylbase DNA N-glycosylase activity"/>
    <property type="evidence" value="ECO:0007669"/>
    <property type="project" value="InterPro"/>
</dbReference>
<keyword evidence="2 5" id="KW-0227">DNA damage</keyword>
<dbReference type="GO" id="GO:0006284">
    <property type="term" value="P:base-excision repair"/>
    <property type="evidence" value="ECO:0007669"/>
    <property type="project" value="InterPro"/>
</dbReference>
<sequence length="200" mass="22200">MAQRNYAGNAIDIYIPREFYHRDTVTVARELLGCILVHHTPEGTTAGMIVETEAYLQGDPACHAARGMTPRNSVMFGPPGYAYVYFTYGMHYCFNVVSAPEGVGEAVLVRALEPLLGIELMQQRRGRQNVRDLCSGPAKLTRAMGIGREQNRQDLTTGDLYISPGKALAPIVTTTRIGIKEGTELPLRFYLQDNKHVSRK</sequence>
<dbReference type="NCBIfam" id="TIGR00567">
    <property type="entry name" value="3mg"/>
    <property type="match status" value="1"/>
</dbReference>
<dbReference type="AlphaFoldDB" id="A0A5S4ZPR9"/>
<dbReference type="InterPro" id="IPR036995">
    <property type="entry name" value="MPG_sf"/>
</dbReference>
<keyword evidence="7" id="KW-1185">Reference proteome</keyword>
<dbReference type="FunFam" id="3.10.300.10:FF:000001">
    <property type="entry name" value="Putative 3-methyladenine DNA glycosylase"/>
    <property type="match status" value="1"/>
</dbReference>
<comment type="similarity">
    <text evidence="1 5">Belongs to the DNA glycosylase MPG family.</text>
</comment>
<dbReference type="GO" id="GO:0003677">
    <property type="term" value="F:DNA binding"/>
    <property type="evidence" value="ECO:0007669"/>
    <property type="project" value="InterPro"/>
</dbReference>
<dbReference type="SUPFAM" id="SSF50486">
    <property type="entry name" value="FMT C-terminal domain-like"/>
    <property type="match status" value="1"/>
</dbReference>
<organism evidence="6 7">
    <name type="scientific">Desulfallas thermosapovorans DSM 6562</name>
    <dbReference type="NCBI Taxonomy" id="1121431"/>
    <lineage>
        <taxon>Bacteria</taxon>
        <taxon>Bacillati</taxon>
        <taxon>Bacillota</taxon>
        <taxon>Clostridia</taxon>
        <taxon>Eubacteriales</taxon>
        <taxon>Desulfallaceae</taxon>
        <taxon>Desulfallas</taxon>
    </lineage>
</organism>
<dbReference type="PANTHER" id="PTHR10429">
    <property type="entry name" value="DNA-3-METHYLADENINE GLYCOSYLASE"/>
    <property type="match status" value="1"/>
</dbReference>
<dbReference type="NCBIfam" id="NF002003">
    <property type="entry name" value="PRK00802.1-3"/>
    <property type="match status" value="1"/>
</dbReference>
<protein>
    <recommendedName>
        <fullName evidence="5">Putative 3-methyladenine DNA glycosylase</fullName>
        <ecNumber evidence="5">3.2.2.-</ecNumber>
    </recommendedName>
</protein>
<keyword evidence="4 5" id="KW-0234">DNA repair</keyword>
<evidence type="ECO:0000256" key="1">
    <source>
        <dbReference type="ARBA" id="ARBA00009232"/>
    </source>
</evidence>
<evidence type="ECO:0000256" key="4">
    <source>
        <dbReference type="ARBA" id="ARBA00023204"/>
    </source>
</evidence>
<gene>
    <name evidence="6" type="ORF">LX24_02397</name>
</gene>
<comment type="caution">
    <text evidence="6">The sequence shown here is derived from an EMBL/GenBank/DDBJ whole genome shotgun (WGS) entry which is preliminary data.</text>
</comment>
<reference evidence="6 7" key="1">
    <citation type="submission" date="2019-07" db="EMBL/GenBank/DDBJ databases">
        <title>Genomic Encyclopedia of Type Strains, Phase I: the one thousand microbial genomes (KMG-I) project.</title>
        <authorList>
            <person name="Kyrpides N."/>
        </authorList>
    </citation>
    <scope>NUCLEOTIDE SEQUENCE [LARGE SCALE GENOMIC DNA]</scope>
    <source>
        <strain evidence="6 7">DSM 6562</strain>
    </source>
</reference>
<proteinExistence type="inferred from homology"/>
<evidence type="ECO:0000256" key="2">
    <source>
        <dbReference type="ARBA" id="ARBA00022763"/>
    </source>
</evidence>
<dbReference type="RefSeq" id="WP_166512355.1">
    <property type="nucleotide sequence ID" value="NZ_VNHM01000014.1"/>
</dbReference>
<dbReference type="Gene3D" id="3.10.300.10">
    <property type="entry name" value="Methylpurine-DNA glycosylase (MPG)"/>
    <property type="match status" value="1"/>
</dbReference>